<comment type="caution">
    <text evidence="2">The sequence shown here is derived from an EMBL/GenBank/DDBJ whole genome shotgun (WGS) entry which is preliminary data.</text>
</comment>
<reference evidence="2 3" key="1">
    <citation type="submission" date="2019-03" db="EMBL/GenBank/DDBJ databases">
        <title>Draft genome sequences of novel Actinobacteria.</title>
        <authorList>
            <person name="Sahin N."/>
            <person name="Ay H."/>
            <person name="Saygin H."/>
        </authorList>
    </citation>
    <scope>NUCLEOTIDE SEQUENCE [LARGE SCALE GENOMIC DNA]</scope>
    <source>
        <strain evidence="2 3">6K102</strain>
    </source>
</reference>
<dbReference type="InterPro" id="IPR041644">
    <property type="entry name" value="GNAT_C"/>
</dbReference>
<feature type="domain" description="GNAT-like C-terminal" evidence="1">
    <location>
        <begin position="13"/>
        <end position="58"/>
    </location>
</feature>
<dbReference type="RefSeq" id="WP_132630571.1">
    <property type="nucleotide sequence ID" value="NZ_SMLD01000027.1"/>
</dbReference>
<dbReference type="EMBL" id="SMLD01000027">
    <property type="protein sequence ID" value="TDE55774.1"/>
    <property type="molecule type" value="Genomic_DNA"/>
</dbReference>
<organism evidence="2 3">
    <name type="scientific">Nonomuraea mesophila</name>
    <dbReference type="NCBI Taxonomy" id="2530382"/>
    <lineage>
        <taxon>Bacteria</taxon>
        <taxon>Bacillati</taxon>
        <taxon>Actinomycetota</taxon>
        <taxon>Actinomycetes</taxon>
        <taxon>Streptosporangiales</taxon>
        <taxon>Streptosporangiaceae</taxon>
        <taxon>Nonomuraea</taxon>
    </lineage>
</organism>
<evidence type="ECO:0000313" key="3">
    <source>
        <dbReference type="Proteomes" id="UP000295136"/>
    </source>
</evidence>
<dbReference type="AlphaFoldDB" id="A0A4R5FRL0"/>
<evidence type="ECO:0000313" key="2">
    <source>
        <dbReference type="EMBL" id="TDE55774.1"/>
    </source>
</evidence>
<evidence type="ECO:0000259" key="1">
    <source>
        <dbReference type="Pfam" id="PF18164"/>
    </source>
</evidence>
<accession>A0A4R5FRL0</accession>
<keyword evidence="3" id="KW-1185">Reference proteome</keyword>
<name>A0A4R5FRL0_9ACTN</name>
<dbReference type="Pfam" id="PF18164">
    <property type="entry name" value="GNAT_C"/>
    <property type="match status" value="1"/>
</dbReference>
<sequence>MTSGGIGLARPYRFDNAETVPFVFGADFADPARLPRRTRLERAVADHLASGGTWYGRIDWLRF</sequence>
<dbReference type="Proteomes" id="UP000295136">
    <property type="component" value="Unassembled WGS sequence"/>
</dbReference>
<proteinExistence type="predicted"/>
<protein>
    <recommendedName>
        <fullName evidence="1">GNAT-like C-terminal domain-containing protein</fullName>
    </recommendedName>
</protein>
<dbReference type="Gene3D" id="3.40.630.120">
    <property type="match status" value="1"/>
</dbReference>
<gene>
    <name evidence="2" type="ORF">E1295_13275</name>
</gene>